<dbReference type="EMBL" id="BAAAPC010000010">
    <property type="protein sequence ID" value="GAA1998007.1"/>
    <property type="molecule type" value="Genomic_DNA"/>
</dbReference>
<sequence>MRVATSRVLADDVLELIPAAPDPTGANLVCKPVGKLKESGAIQEVLPLRTDGDRALADLGGLATGTWALRWEGPDGTQRPILTTDPCYDAAEAEDYASRARSRAFSAVRTSTGRLRVKVRSVRPHAEVRRVRSLGERITVAGFLAYAPEPSADASEDATPHLVIRGRHREGEERIFPAELTGRSFAGRIPLRPLAEAHDDARDHNEWDLWLRVPGLDTDLRLGSHVDDIVGKKGRVSFRETRIAAGAATIGLRPYYTVKDGLSLLGVAVTGEGAGASEDADDADDADGALCEAA</sequence>
<protein>
    <submittedName>
        <fullName evidence="2">Uncharacterized protein</fullName>
    </submittedName>
</protein>
<keyword evidence="3" id="KW-1185">Reference proteome</keyword>
<evidence type="ECO:0000313" key="2">
    <source>
        <dbReference type="EMBL" id="GAA1998007.1"/>
    </source>
</evidence>
<feature type="compositionally biased region" description="Acidic residues" evidence="1">
    <location>
        <begin position="278"/>
        <end position="287"/>
    </location>
</feature>
<feature type="region of interest" description="Disordered" evidence="1">
    <location>
        <begin position="274"/>
        <end position="294"/>
    </location>
</feature>
<dbReference type="RefSeq" id="WP_344102099.1">
    <property type="nucleotide sequence ID" value="NZ_BAAAPC010000010.1"/>
</dbReference>
<proteinExistence type="predicted"/>
<dbReference type="Proteomes" id="UP001501585">
    <property type="component" value="Unassembled WGS sequence"/>
</dbReference>
<evidence type="ECO:0000256" key="1">
    <source>
        <dbReference type="SAM" id="MobiDB-lite"/>
    </source>
</evidence>
<accession>A0ABN2T4A9</accession>
<evidence type="ECO:0000313" key="3">
    <source>
        <dbReference type="Proteomes" id="UP001501585"/>
    </source>
</evidence>
<gene>
    <name evidence="2" type="ORF">GCM10009799_26260</name>
</gene>
<organism evidence="2 3">
    <name type="scientific">Nocardiopsis rhodophaea</name>
    <dbReference type="NCBI Taxonomy" id="280238"/>
    <lineage>
        <taxon>Bacteria</taxon>
        <taxon>Bacillati</taxon>
        <taxon>Actinomycetota</taxon>
        <taxon>Actinomycetes</taxon>
        <taxon>Streptosporangiales</taxon>
        <taxon>Nocardiopsidaceae</taxon>
        <taxon>Nocardiopsis</taxon>
    </lineage>
</organism>
<comment type="caution">
    <text evidence="2">The sequence shown here is derived from an EMBL/GenBank/DDBJ whole genome shotgun (WGS) entry which is preliminary data.</text>
</comment>
<reference evidence="2 3" key="1">
    <citation type="journal article" date="2019" name="Int. J. Syst. Evol. Microbiol.">
        <title>The Global Catalogue of Microorganisms (GCM) 10K type strain sequencing project: providing services to taxonomists for standard genome sequencing and annotation.</title>
        <authorList>
            <consortium name="The Broad Institute Genomics Platform"/>
            <consortium name="The Broad Institute Genome Sequencing Center for Infectious Disease"/>
            <person name="Wu L."/>
            <person name="Ma J."/>
        </authorList>
    </citation>
    <scope>NUCLEOTIDE SEQUENCE [LARGE SCALE GENOMIC DNA]</scope>
    <source>
        <strain evidence="2 3">JCM 15313</strain>
    </source>
</reference>
<name>A0ABN2T4A9_9ACTN</name>